<dbReference type="Pfam" id="PF05050">
    <property type="entry name" value="Methyltransf_21"/>
    <property type="match status" value="1"/>
</dbReference>
<accession>A0ABV7TI00</accession>
<keyword evidence="3" id="KW-1185">Reference proteome</keyword>
<gene>
    <name evidence="2" type="ORF">ACFORG_15900</name>
</gene>
<dbReference type="GO" id="GO:0008168">
    <property type="term" value="F:methyltransferase activity"/>
    <property type="evidence" value="ECO:0007669"/>
    <property type="project" value="UniProtKB-KW"/>
</dbReference>
<organism evidence="2 3">
    <name type="scientific">Lutimaribacter marinistellae</name>
    <dbReference type="NCBI Taxonomy" id="1820329"/>
    <lineage>
        <taxon>Bacteria</taxon>
        <taxon>Pseudomonadati</taxon>
        <taxon>Pseudomonadota</taxon>
        <taxon>Alphaproteobacteria</taxon>
        <taxon>Rhodobacterales</taxon>
        <taxon>Roseobacteraceae</taxon>
        <taxon>Lutimaribacter</taxon>
    </lineage>
</organism>
<dbReference type="NCBIfam" id="TIGR01444">
    <property type="entry name" value="fkbM_fam"/>
    <property type="match status" value="1"/>
</dbReference>
<dbReference type="InterPro" id="IPR006342">
    <property type="entry name" value="FkbM_mtfrase"/>
</dbReference>
<dbReference type="InterPro" id="IPR052514">
    <property type="entry name" value="SAM-dependent_MTase"/>
</dbReference>
<dbReference type="PANTHER" id="PTHR34203">
    <property type="entry name" value="METHYLTRANSFERASE, FKBM FAMILY PROTEIN"/>
    <property type="match status" value="1"/>
</dbReference>
<dbReference type="EMBL" id="JBHRXI010000016">
    <property type="protein sequence ID" value="MFC3615247.1"/>
    <property type="molecule type" value="Genomic_DNA"/>
</dbReference>
<keyword evidence="2" id="KW-0489">Methyltransferase</keyword>
<proteinExistence type="predicted"/>
<evidence type="ECO:0000313" key="2">
    <source>
        <dbReference type="EMBL" id="MFC3615247.1"/>
    </source>
</evidence>
<evidence type="ECO:0000259" key="1">
    <source>
        <dbReference type="Pfam" id="PF05050"/>
    </source>
</evidence>
<dbReference type="SUPFAM" id="SSF53335">
    <property type="entry name" value="S-adenosyl-L-methionine-dependent methyltransferases"/>
    <property type="match status" value="1"/>
</dbReference>
<dbReference type="Proteomes" id="UP001595629">
    <property type="component" value="Unassembled WGS sequence"/>
</dbReference>
<feature type="domain" description="Methyltransferase FkbM" evidence="1">
    <location>
        <begin position="48"/>
        <end position="206"/>
    </location>
</feature>
<keyword evidence="2" id="KW-0808">Transferase</keyword>
<evidence type="ECO:0000313" key="3">
    <source>
        <dbReference type="Proteomes" id="UP001595629"/>
    </source>
</evidence>
<dbReference type="PANTHER" id="PTHR34203:SF15">
    <property type="entry name" value="SLL1173 PROTEIN"/>
    <property type="match status" value="1"/>
</dbReference>
<name>A0ABV7TI00_9RHOB</name>
<comment type="caution">
    <text evidence="2">The sequence shown here is derived from an EMBL/GenBank/DDBJ whole genome shotgun (WGS) entry which is preliminary data.</text>
</comment>
<protein>
    <submittedName>
        <fullName evidence="2">FkbM family methyltransferase</fullName>
    </submittedName>
</protein>
<dbReference type="RefSeq" id="WP_386736501.1">
    <property type="nucleotide sequence ID" value="NZ_JBHRXI010000016.1"/>
</dbReference>
<reference evidence="3" key="1">
    <citation type="journal article" date="2019" name="Int. J. Syst. Evol. Microbiol.">
        <title>The Global Catalogue of Microorganisms (GCM) 10K type strain sequencing project: providing services to taxonomists for standard genome sequencing and annotation.</title>
        <authorList>
            <consortium name="The Broad Institute Genomics Platform"/>
            <consortium name="The Broad Institute Genome Sequencing Center for Infectious Disease"/>
            <person name="Wu L."/>
            <person name="Ma J."/>
        </authorList>
    </citation>
    <scope>NUCLEOTIDE SEQUENCE [LARGE SCALE GENOMIC DNA]</scope>
    <source>
        <strain evidence="3">KCTC 42911</strain>
    </source>
</reference>
<dbReference type="InterPro" id="IPR029063">
    <property type="entry name" value="SAM-dependent_MTases_sf"/>
</dbReference>
<dbReference type="Gene3D" id="3.40.50.150">
    <property type="entry name" value="Vaccinia Virus protein VP39"/>
    <property type="match status" value="1"/>
</dbReference>
<dbReference type="GO" id="GO:0032259">
    <property type="term" value="P:methylation"/>
    <property type="evidence" value="ECO:0007669"/>
    <property type="project" value="UniProtKB-KW"/>
</dbReference>
<sequence length="226" mass="24864">MDSATQEHYEERLRKMRRKMQRRVRTAQSQGFMAGAAAMLRPGDVVVDCGANVGDVTAVLAGTGATVHCFEPDPYAWEILSGRFGETPNVHLHNKAVGVQAGSVQLMRSDAFDDDPRGKTVMSTTLPGGRGISAEAAVEVEMIDFPSFLSALAEEAGGIAMLKMDIEGAELDILEAMEERQLFDPIRVTLVETHEKKFPELRPRFRALKARMAEAYPASKVNLDWI</sequence>